<sequence>MNLSFLLFFFFNFACSNERKDHTTYTYDLFRFVTSNHKQFVLSREDFANKRNTDIISSSFNRYLKPKRSDDSKQWYYVHILNNYLDEVQKYVKISVNDEIIKYLYFVFITRSITANIQILFI</sequence>
<dbReference type="EMBL" id="JAPFFF010000010">
    <property type="protein sequence ID" value="KAK8880575.1"/>
    <property type="molecule type" value="Genomic_DNA"/>
</dbReference>
<keyword evidence="1" id="KW-0732">Signal</keyword>
<gene>
    <name evidence="2" type="ORF">M9Y10_003255</name>
</gene>
<evidence type="ECO:0000313" key="3">
    <source>
        <dbReference type="Proteomes" id="UP001470230"/>
    </source>
</evidence>
<keyword evidence="3" id="KW-1185">Reference proteome</keyword>
<evidence type="ECO:0000313" key="2">
    <source>
        <dbReference type="EMBL" id="KAK8880575.1"/>
    </source>
</evidence>
<name>A0ABR2JNZ9_9EUKA</name>
<organism evidence="2 3">
    <name type="scientific">Tritrichomonas musculus</name>
    <dbReference type="NCBI Taxonomy" id="1915356"/>
    <lineage>
        <taxon>Eukaryota</taxon>
        <taxon>Metamonada</taxon>
        <taxon>Parabasalia</taxon>
        <taxon>Tritrichomonadida</taxon>
        <taxon>Tritrichomonadidae</taxon>
        <taxon>Tritrichomonas</taxon>
    </lineage>
</organism>
<reference evidence="2 3" key="1">
    <citation type="submission" date="2024-04" db="EMBL/GenBank/DDBJ databases">
        <title>Tritrichomonas musculus Genome.</title>
        <authorList>
            <person name="Alves-Ferreira E."/>
            <person name="Grigg M."/>
            <person name="Lorenzi H."/>
            <person name="Galac M."/>
        </authorList>
    </citation>
    <scope>NUCLEOTIDE SEQUENCE [LARGE SCALE GENOMIC DNA]</scope>
    <source>
        <strain evidence="2 3">EAF2021</strain>
    </source>
</reference>
<accession>A0ABR2JNZ9</accession>
<feature type="chain" id="PRO_5046932226" description="Lipoprotein" evidence="1">
    <location>
        <begin position="17"/>
        <end position="122"/>
    </location>
</feature>
<comment type="caution">
    <text evidence="2">The sequence shown here is derived from an EMBL/GenBank/DDBJ whole genome shotgun (WGS) entry which is preliminary data.</text>
</comment>
<protein>
    <recommendedName>
        <fullName evidence="4">Lipoprotein</fullName>
    </recommendedName>
</protein>
<proteinExistence type="predicted"/>
<evidence type="ECO:0000256" key="1">
    <source>
        <dbReference type="SAM" id="SignalP"/>
    </source>
</evidence>
<evidence type="ECO:0008006" key="4">
    <source>
        <dbReference type="Google" id="ProtNLM"/>
    </source>
</evidence>
<dbReference type="Proteomes" id="UP001470230">
    <property type="component" value="Unassembled WGS sequence"/>
</dbReference>
<feature type="signal peptide" evidence="1">
    <location>
        <begin position="1"/>
        <end position="16"/>
    </location>
</feature>